<dbReference type="GO" id="GO:0009055">
    <property type="term" value="F:electron transfer activity"/>
    <property type="evidence" value="ECO:0007669"/>
    <property type="project" value="InterPro"/>
</dbReference>
<evidence type="ECO:0000256" key="2">
    <source>
        <dbReference type="ARBA" id="ARBA00022723"/>
    </source>
</evidence>
<proteinExistence type="predicted"/>
<protein>
    <submittedName>
        <fullName evidence="7">Cytochrome c</fullName>
    </submittedName>
</protein>
<name>A0A5P8NXW0_9BACT</name>
<dbReference type="RefSeq" id="WP_152306201.1">
    <property type="nucleotide sequence ID" value="NZ_CP043617.1"/>
</dbReference>
<dbReference type="InterPro" id="IPR051459">
    <property type="entry name" value="Cytochrome_c-type_DH"/>
</dbReference>
<dbReference type="AlphaFoldDB" id="A0A5P8NXW0"/>
<feature type="chain" id="PRO_5024947582" evidence="5">
    <location>
        <begin position="20"/>
        <end position="378"/>
    </location>
</feature>
<organism evidence="7 8">
    <name type="scientific">Sulfurimonas lithotrophica</name>
    <dbReference type="NCBI Taxonomy" id="2590022"/>
    <lineage>
        <taxon>Bacteria</taxon>
        <taxon>Pseudomonadati</taxon>
        <taxon>Campylobacterota</taxon>
        <taxon>Epsilonproteobacteria</taxon>
        <taxon>Campylobacterales</taxon>
        <taxon>Sulfurimonadaceae</taxon>
        <taxon>Sulfurimonas</taxon>
    </lineage>
</organism>
<gene>
    <name evidence="7" type="ORF">FJR48_00375</name>
</gene>
<dbReference type="Pfam" id="PF13442">
    <property type="entry name" value="Cytochrome_CBB3"/>
    <property type="match status" value="1"/>
</dbReference>
<reference evidence="7 8" key="1">
    <citation type="submission" date="2019-09" db="EMBL/GenBank/DDBJ databases">
        <title>Sulfurimonas gotlandica sp. nov., a chemoautotrophic and psychrotolerant epsilonproteobacterium isolated from a pelagic redoxcline, and an emended description of the genus Sulfurimonas.</title>
        <authorList>
            <person name="Wang S."/>
            <person name="Jiang L."/>
            <person name="Shao S."/>
        </authorList>
    </citation>
    <scope>NUCLEOTIDE SEQUENCE [LARGE SCALE GENOMIC DNA]</scope>
    <source>
        <strain evidence="7 8">GYSZ_1</strain>
    </source>
</reference>
<dbReference type="PANTHER" id="PTHR35008:SF8">
    <property type="entry name" value="ALCOHOL DEHYDROGENASE CYTOCHROME C SUBUNIT"/>
    <property type="match status" value="1"/>
</dbReference>
<keyword evidence="8" id="KW-1185">Reference proteome</keyword>
<dbReference type="EMBL" id="CP043617">
    <property type="protein sequence ID" value="QFR48258.1"/>
    <property type="molecule type" value="Genomic_DNA"/>
</dbReference>
<dbReference type="PROSITE" id="PS51007">
    <property type="entry name" value="CYTC"/>
    <property type="match status" value="2"/>
</dbReference>
<evidence type="ECO:0000256" key="5">
    <source>
        <dbReference type="SAM" id="SignalP"/>
    </source>
</evidence>
<feature type="signal peptide" evidence="5">
    <location>
        <begin position="1"/>
        <end position="19"/>
    </location>
</feature>
<dbReference type="Pfam" id="PF00034">
    <property type="entry name" value="Cytochrom_C"/>
    <property type="match status" value="1"/>
</dbReference>
<feature type="domain" description="Cytochrome c" evidence="6">
    <location>
        <begin position="303"/>
        <end position="378"/>
    </location>
</feature>
<dbReference type="Gene3D" id="1.10.760.10">
    <property type="entry name" value="Cytochrome c-like domain"/>
    <property type="match status" value="2"/>
</dbReference>
<evidence type="ECO:0000256" key="1">
    <source>
        <dbReference type="ARBA" id="ARBA00022617"/>
    </source>
</evidence>
<dbReference type="InterPro" id="IPR036909">
    <property type="entry name" value="Cyt_c-like_dom_sf"/>
</dbReference>
<dbReference type="PANTHER" id="PTHR35008">
    <property type="entry name" value="BLL4482 PROTEIN-RELATED"/>
    <property type="match status" value="1"/>
</dbReference>
<evidence type="ECO:0000259" key="6">
    <source>
        <dbReference type="PROSITE" id="PS51007"/>
    </source>
</evidence>
<evidence type="ECO:0000313" key="7">
    <source>
        <dbReference type="EMBL" id="QFR48258.1"/>
    </source>
</evidence>
<dbReference type="OrthoDB" id="9811281at2"/>
<keyword evidence="1 4" id="KW-0349">Heme</keyword>
<evidence type="ECO:0000313" key="8">
    <source>
        <dbReference type="Proteomes" id="UP000326944"/>
    </source>
</evidence>
<sequence>MFKLEKSKLLISASAVSLAALFAAGCMGNAAPGNANVATAADIAGGVIYPIENGKTGPYAVNEKALANSVYQGRVPTANELKAWDKDIQAGGKGLPEGEGSVEEGEELYEAQCVMCHGDFGSGGGGYPALSKGNAYAGQKTLTNNRWKDPEADGPSRFFGSYWPEASTMWWYIKDGMPHPKSKTLTNDETYALTAYMLLINELKVDGEVVDEEFVLNKENFSKIEMPNKDGFEPNIEGPKALEDVRAYYANPKNFGAIKLQKGEEPCMTNCQQTDNIVRIANGGIDDFHPPMSVERSLPKVEKKEIDPKKVYATNCAMCHDSYLAPGSGEWSAFTGKGMKKVLANAIKGTSGGMPARGGTTLNDADMKIMVDYIVTGK</sequence>
<dbReference type="KEGG" id="sulg:FJR48_00375"/>
<dbReference type="PROSITE" id="PS51257">
    <property type="entry name" value="PROKAR_LIPOPROTEIN"/>
    <property type="match status" value="1"/>
</dbReference>
<keyword evidence="3 4" id="KW-0408">Iron</keyword>
<accession>A0A5P8NXW0</accession>
<evidence type="ECO:0000256" key="3">
    <source>
        <dbReference type="ARBA" id="ARBA00023004"/>
    </source>
</evidence>
<dbReference type="Proteomes" id="UP000326944">
    <property type="component" value="Chromosome"/>
</dbReference>
<keyword evidence="5" id="KW-0732">Signal</keyword>
<dbReference type="GO" id="GO:0046872">
    <property type="term" value="F:metal ion binding"/>
    <property type="evidence" value="ECO:0007669"/>
    <property type="project" value="UniProtKB-KW"/>
</dbReference>
<feature type="domain" description="Cytochrome c" evidence="6">
    <location>
        <begin position="100"/>
        <end position="201"/>
    </location>
</feature>
<keyword evidence="2 4" id="KW-0479">Metal-binding</keyword>
<dbReference type="SUPFAM" id="SSF46626">
    <property type="entry name" value="Cytochrome c"/>
    <property type="match status" value="2"/>
</dbReference>
<dbReference type="GO" id="GO:0020037">
    <property type="term" value="F:heme binding"/>
    <property type="evidence" value="ECO:0007669"/>
    <property type="project" value="InterPro"/>
</dbReference>
<evidence type="ECO:0000256" key="4">
    <source>
        <dbReference type="PROSITE-ProRule" id="PRU00433"/>
    </source>
</evidence>
<dbReference type="InterPro" id="IPR009056">
    <property type="entry name" value="Cyt_c-like_dom"/>
</dbReference>